<dbReference type="EMBL" id="LJEB01000081">
    <property type="protein sequence ID" value="KPR54122.1"/>
    <property type="molecule type" value="Genomic_DNA"/>
</dbReference>
<feature type="transmembrane region" description="Helical" evidence="1">
    <location>
        <begin position="30"/>
        <end position="52"/>
    </location>
</feature>
<dbReference type="Proteomes" id="UP000050520">
    <property type="component" value="Unassembled WGS sequence"/>
</dbReference>
<evidence type="ECO:0000256" key="1">
    <source>
        <dbReference type="SAM" id="Phobius"/>
    </source>
</evidence>
<keyword evidence="1" id="KW-1133">Transmembrane helix</keyword>
<keyword evidence="1" id="KW-0812">Transmembrane</keyword>
<sequence length="170" mass="18857">MYPTGSDPPLKDFPVNKFAYIRAARTLRRVAFFSLVTAPSLVLFFLFITLSFNNSIAGSFLSTARSLIADAPDGMVNISVCDKPKISHDDLPDERAIPSLSAEDNVLQQSSPMFLATCLTGRKPASEWQKETDSTIRQLYLLSVVMGLFVSWLFSGALIPARSIFRRMKS</sequence>
<feature type="transmembrane region" description="Helical" evidence="1">
    <location>
        <begin position="139"/>
        <end position="161"/>
    </location>
</feature>
<evidence type="ECO:0000313" key="2">
    <source>
        <dbReference type="EMBL" id="KPR54122.1"/>
    </source>
</evidence>
<protein>
    <submittedName>
        <fullName evidence="2">Uncharacterized protein</fullName>
    </submittedName>
</protein>
<name>A0AA40NJ39_CITFR</name>
<proteinExistence type="predicted"/>
<accession>A0AA40NJ39</accession>
<evidence type="ECO:0000313" key="3">
    <source>
        <dbReference type="Proteomes" id="UP000050520"/>
    </source>
</evidence>
<reference evidence="3" key="1">
    <citation type="submission" date="2015-09" db="EMBL/GenBank/DDBJ databases">
        <title>Prevalence of NDMs in South Africa.</title>
        <authorList>
            <person name="Osei Sekyere J."/>
            <person name="Govinden U."/>
            <person name="Essack S."/>
            <person name="Haldorsen B."/>
            <person name="Samuelsen O."/>
            <person name="Aasnaes B."/>
            <person name="Sundsfjord A."/>
        </authorList>
    </citation>
    <scope>NUCLEOTIDE SEQUENCE [LARGE SCALE GENOMIC DNA]</scope>
    <source>
        <strain evidence="3">ST62:944112508</strain>
    </source>
</reference>
<reference evidence="2 3" key="2">
    <citation type="journal article" date="2017" name="PLoS ONE">
        <title>Genomic and phenotypic characterisation of fluoroquinolone resistance mechanisms in Enterobacteriaceae in Durban, South Africa.</title>
        <authorList>
            <person name="Osei Sekyere J."/>
            <person name="Amoako D.G."/>
        </authorList>
    </citation>
    <scope>NUCLEOTIDE SEQUENCE [LARGE SCALE GENOMIC DNA]</scope>
    <source>
        <strain evidence="2 3">ST62:944112508</strain>
    </source>
</reference>
<comment type="caution">
    <text evidence="2">The sequence shown here is derived from an EMBL/GenBank/DDBJ whole genome shotgun (WGS) entry which is preliminary data.</text>
</comment>
<keyword evidence="1" id="KW-0472">Membrane</keyword>
<gene>
    <name evidence="2" type="ORF">AN672_17550</name>
</gene>
<organism evidence="2 3">
    <name type="scientific">Citrobacter freundii</name>
    <dbReference type="NCBI Taxonomy" id="546"/>
    <lineage>
        <taxon>Bacteria</taxon>
        <taxon>Pseudomonadati</taxon>
        <taxon>Pseudomonadota</taxon>
        <taxon>Gammaproteobacteria</taxon>
        <taxon>Enterobacterales</taxon>
        <taxon>Enterobacteriaceae</taxon>
        <taxon>Citrobacter</taxon>
        <taxon>Citrobacter freundii complex</taxon>
    </lineage>
</organism>
<dbReference type="AlphaFoldDB" id="A0AA40NJ39"/>